<evidence type="ECO:0000313" key="2">
    <source>
        <dbReference type="Proteomes" id="UP000490535"/>
    </source>
</evidence>
<dbReference type="EMBL" id="WNDP01000014">
    <property type="protein sequence ID" value="KAF1027057.1"/>
    <property type="molecule type" value="Genomic_DNA"/>
</dbReference>
<organism evidence="1 2">
    <name type="scientific">Acinetobacter bereziniae</name>
    <name type="common">Acinetobacter genomosp. 10</name>
    <dbReference type="NCBI Taxonomy" id="106648"/>
    <lineage>
        <taxon>Bacteria</taxon>
        <taxon>Pseudomonadati</taxon>
        <taxon>Pseudomonadota</taxon>
        <taxon>Gammaproteobacteria</taxon>
        <taxon>Moraxellales</taxon>
        <taxon>Moraxellaceae</taxon>
        <taxon>Acinetobacter</taxon>
    </lineage>
</organism>
<accession>A0A833UED4</accession>
<dbReference type="AlphaFoldDB" id="A0A833UED4"/>
<protein>
    <submittedName>
        <fullName evidence="1">Uncharacterized protein</fullName>
    </submittedName>
</protein>
<dbReference type="Proteomes" id="UP000490535">
    <property type="component" value="Unassembled WGS sequence"/>
</dbReference>
<comment type="caution">
    <text evidence="1">The sequence shown here is derived from an EMBL/GenBank/DDBJ whole genome shotgun (WGS) entry which is preliminary data.</text>
</comment>
<proteinExistence type="predicted"/>
<gene>
    <name evidence="1" type="ORF">GAK29_00863</name>
</gene>
<sequence length="187" mass="20726">MNFKLKLGEIPNLGNIVNAVWRVNGKRGDVVLNAEDVGADPKGSADNIKEQLAVEWVPVEQVGFLNNIAVENVIINGISHGIELARIDGNLWIRGMLNHKYYGNANPIFTLRDKNYKVFATGPSYAPIAFILFASSNDNGTIKYVSNLEVYDEQTAIDVDQMLTQQYTFLPGLFYIQPQAVGKLVLP</sequence>
<reference evidence="2" key="1">
    <citation type="journal article" date="2020" name="MBio">
        <title>Horizontal gene transfer to a defensive symbiont with a reduced genome amongst a multipartite beetle microbiome.</title>
        <authorList>
            <person name="Waterworth S.C."/>
            <person name="Florez L.V."/>
            <person name="Rees E.R."/>
            <person name="Hertweck C."/>
            <person name="Kaltenpoth M."/>
            <person name="Kwan J.C."/>
        </authorList>
    </citation>
    <scope>NUCLEOTIDE SEQUENCE [LARGE SCALE GENOMIC DNA]</scope>
</reference>
<name>A0A833UED4_ACIBZ</name>
<evidence type="ECO:0000313" key="1">
    <source>
        <dbReference type="EMBL" id="KAF1027057.1"/>
    </source>
</evidence>